<sequence>MKDLGLRDPFDDLFCVEGISKRKRFFDRLLKARGSNGTGDKGCSWSNDGSRAWGLSLFYQFWVRLEQKHKKQEAPT</sequence>
<evidence type="ECO:0000313" key="2">
    <source>
        <dbReference type="Proteomes" id="UP000317650"/>
    </source>
</evidence>
<organism evidence="1 2">
    <name type="scientific">Musa balbisiana</name>
    <name type="common">Banana</name>
    <dbReference type="NCBI Taxonomy" id="52838"/>
    <lineage>
        <taxon>Eukaryota</taxon>
        <taxon>Viridiplantae</taxon>
        <taxon>Streptophyta</taxon>
        <taxon>Embryophyta</taxon>
        <taxon>Tracheophyta</taxon>
        <taxon>Spermatophyta</taxon>
        <taxon>Magnoliopsida</taxon>
        <taxon>Liliopsida</taxon>
        <taxon>Zingiberales</taxon>
        <taxon>Musaceae</taxon>
        <taxon>Musa</taxon>
    </lineage>
</organism>
<accession>A0A4S8I4L1</accession>
<keyword evidence="2" id="KW-1185">Reference proteome</keyword>
<evidence type="ECO:0000313" key="1">
    <source>
        <dbReference type="EMBL" id="THU42793.1"/>
    </source>
</evidence>
<protein>
    <submittedName>
        <fullName evidence="1">Uncharacterized protein</fullName>
    </submittedName>
</protein>
<reference evidence="1 2" key="1">
    <citation type="journal article" date="2019" name="Nat. Plants">
        <title>Genome sequencing of Musa balbisiana reveals subgenome evolution and function divergence in polyploid bananas.</title>
        <authorList>
            <person name="Yao X."/>
        </authorList>
    </citation>
    <scope>NUCLEOTIDE SEQUENCE [LARGE SCALE GENOMIC DNA]</scope>
    <source>
        <strain evidence="2">cv. DH-PKW</strain>
        <tissue evidence="1">Leaves</tissue>
    </source>
</reference>
<dbReference type="AlphaFoldDB" id="A0A4S8I4L1"/>
<proteinExistence type="predicted"/>
<gene>
    <name evidence="1" type="ORF">C4D60_Mb00t00020</name>
</gene>
<comment type="caution">
    <text evidence="1">The sequence shown here is derived from an EMBL/GenBank/DDBJ whole genome shotgun (WGS) entry which is preliminary data.</text>
</comment>
<dbReference type="Proteomes" id="UP000317650">
    <property type="component" value="Unassembled WGS sequence"/>
</dbReference>
<dbReference type="EMBL" id="PYDT01000460">
    <property type="protein sequence ID" value="THU42793.1"/>
    <property type="molecule type" value="Genomic_DNA"/>
</dbReference>
<name>A0A4S8I4L1_MUSBA</name>